<feature type="active site" description="Nucleophile" evidence="9">
    <location>
        <position position="181"/>
    </location>
</feature>
<dbReference type="InterPro" id="IPR050979">
    <property type="entry name" value="LD-transpeptidase"/>
</dbReference>
<feature type="active site" description="Proton donor/acceptor" evidence="9">
    <location>
        <position position="165"/>
    </location>
</feature>
<dbReference type="GO" id="GO:0008360">
    <property type="term" value="P:regulation of cell shape"/>
    <property type="evidence" value="ECO:0007669"/>
    <property type="project" value="UniProtKB-UniRule"/>
</dbReference>
<dbReference type="EMBL" id="FOLG01000015">
    <property type="protein sequence ID" value="SFD08997.1"/>
    <property type="molecule type" value="Genomic_DNA"/>
</dbReference>
<name>A0A1I1PGS3_9RHOB</name>
<organism evidence="12 13">
    <name type="scientific">Tropicimonas isoalkanivorans</name>
    <dbReference type="NCBI Taxonomy" id="441112"/>
    <lineage>
        <taxon>Bacteria</taxon>
        <taxon>Pseudomonadati</taxon>
        <taxon>Pseudomonadota</taxon>
        <taxon>Alphaproteobacteria</taxon>
        <taxon>Rhodobacterales</taxon>
        <taxon>Roseobacteraceae</taxon>
        <taxon>Tropicimonas</taxon>
    </lineage>
</organism>
<keyword evidence="3" id="KW-0328">Glycosyltransferase</keyword>
<keyword evidence="4" id="KW-0808">Transferase</keyword>
<dbReference type="Proteomes" id="UP000198728">
    <property type="component" value="Unassembled WGS sequence"/>
</dbReference>
<dbReference type="PANTHER" id="PTHR30582">
    <property type="entry name" value="L,D-TRANSPEPTIDASE"/>
    <property type="match status" value="1"/>
</dbReference>
<comment type="pathway">
    <text evidence="1 9">Cell wall biogenesis; peptidoglycan biosynthesis.</text>
</comment>
<dbReference type="Pfam" id="PF03734">
    <property type="entry name" value="YkuD"/>
    <property type="match status" value="1"/>
</dbReference>
<evidence type="ECO:0000256" key="1">
    <source>
        <dbReference type="ARBA" id="ARBA00004752"/>
    </source>
</evidence>
<keyword evidence="13" id="KW-1185">Reference proteome</keyword>
<evidence type="ECO:0000256" key="7">
    <source>
        <dbReference type="ARBA" id="ARBA00022984"/>
    </source>
</evidence>
<evidence type="ECO:0000256" key="9">
    <source>
        <dbReference type="PROSITE-ProRule" id="PRU01373"/>
    </source>
</evidence>
<sequence length="205" mass="22705">MASPVFKLMFTRRTFLAATLAASAAPAVAQTVAPSAPETQAAQPFMLDPRFQPQVVRIKRQYLPGQMLILPRSHYLYFVTEPGLALRYGVGVGRAGLEFTGTATIDVKKEWPTWRPTDEMIERDPVTYAKFVDNDYVMPGGPGNPLGARALYLFQDGRDTFFRIHGTTEPTSIGRSVSNGCIRMINDHVIDLYNRVPVGTIVTVL</sequence>
<dbReference type="SUPFAM" id="SSF141523">
    <property type="entry name" value="L,D-transpeptidase catalytic domain-like"/>
    <property type="match status" value="1"/>
</dbReference>
<dbReference type="GO" id="GO:0018104">
    <property type="term" value="P:peptidoglycan-protein cross-linking"/>
    <property type="evidence" value="ECO:0007669"/>
    <property type="project" value="TreeGrafter"/>
</dbReference>
<evidence type="ECO:0000259" key="11">
    <source>
        <dbReference type="PROSITE" id="PS52029"/>
    </source>
</evidence>
<evidence type="ECO:0000256" key="8">
    <source>
        <dbReference type="ARBA" id="ARBA00023316"/>
    </source>
</evidence>
<comment type="similarity">
    <text evidence="2">Belongs to the YkuD family.</text>
</comment>
<feature type="signal peptide" evidence="10">
    <location>
        <begin position="1"/>
        <end position="29"/>
    </location>
</feature>
<dbReference type="GO" id="GO:0071555">
    <property type="term" value="P:cell wall organization"/>
    <property type="evidence" value="ECO:0007669"/>
    <property type="project" value="UniProtKB-UniRule"/>
</dbReference>
<dbReference type="PANTHER" id="PTHR30582:SF24">
    <property type="entry name" value="L,D-TRANSPEPTIDASE ERFK_SRFK-RELATED"/>
    <property type="match status" value="1"/>
</dbReference>
<dbReference type="FunFam" id="2.40.440.10:FF:000002">
    <property type="entry name" value="L,D-transpeptidase ErfK/SrfK"/>
    <property type="match status" value="1"/>
</dbReference>
<keyword evidence="7 9" id="KW-0573">Peptidoglycan synthesis</keyword>
<evidence type="ECO:0000256" key="3">
    <source>
        <dbReference type="ARBA" id="ARBA00022676"/>
    </source>
</evidence>
<keyword evidence="8 9" id="KW-0961">Cell wall biogenesis/degradation</keyword>
<dbReference type="InterPro" id="IPR006311">
    <property type="entry name" value="TAT_signal"/>
</dbReference>
<dbReference type="GO" id="GO:0071972">
    <property type="term" value="F:peptidoglycan L,D-transpeptidase activity"/>
    <property type="evidence" value="ECO:0007669"/>
    <property type="project" value="TreeGrafter"/>
</dbReference>
<keyword evidence="6 9" id="KW-0133">Cell shape</keyword>
<dbReference type="UniPathway" id="UPA00219"/>
<protein>
    <submittedName>
        <fullName evidence="12">L,D-transpeptidase catalytic domain</fullName>
    </submittedName>
</protein>
<dbReference type="AlphaFoldDB" id="A0A1I1PGS3"/>
<dbReference type="CDD" id="cd16913">
    <property type="entry name" value="YkuD_like"/>
    <property type="match status" value="1"/>
</dbReference>
<feature type="chain" id="PRO_5011715768" evidence="10">
    <location>
        <begin position="30"/>
        <end position="205"/>
    </location>
</feature>
<dbReference type="GO" id="GO:0016757">
    <property type="term" value="F:glycosyltransferase activity"/>
    <property type="evidence" value="ECO:0007669"/>
    <property type="project" value="UniProtKB-KW"/>
</dbReference>
<dbReference type="Gene3D" id="2.40.440.10">
    <property type="entry name" value="L,D-transpeptidase catalytic domain-like"/>
    <property type="match status" value="1"/>
</dbReference>
<evidence type="ECO:0000256" key="10">
    <source>
        <dbReference type="SAM" id="SignalP"/>
    </source>
</evidence>
<dbReference type="PROSITE" id="PS52029">
    <property type="entry name" value="LD_TPASE"/>
    <property type="match status" value="1"/>
</dbReference>
<keyword evidence="5" id="KW-0378">Hydrolase</keyword>
<keyword evidence="10" id="KW-0732">Signal</keyword>
<dbReference type="STRING" id="441112.SAMN04488094_1157"/>
<evidence type="ECO:0000256" key="4">
    <source>
        <dbReference type="ARBA" id="ARBA00022679"/>
    </source>
</evidence>
<evidence type="ECO:0000256" key="6">
    <source>
        <dbReference type="ARBA" id="ARBA00022960"/>
    </source>
</evidence>
<reference evidence="12 13" key="1">
    <citation type="submission" date="2016-10" db="EMBL/GenBank/DDBJ databases">
        <authorList>
            <person name="de Groot N.N."/>
        </authorList>
    </citation>
    <scope>NUCLEOTIDE SEQUENCE [LARGE SCALE GENOMIC DNA]</scope>
    <source>
        <strain evidence="12 13">DSM 19548</strain>
    </source>
</reference>
<feature type="domain" description="L,D-TPase catalytic" evidence="11">
    <location>
        <begin position="65"/>
        <end position="205"/>
    </location>
</feature>
<dbReference type="PROSITE" id="PS51318">
    <property type="entry name" value="TAT"/>
    <property type="match status" value="1"/>
</dbReference>
<dbReference type="GO" id="GO:0005576">
    <property type="term" value="C:extracellular region"/>
    <property type="evidence" value="ECO:0007669"/>
    <property type="project" value="TreeGrafter"/>
</dbReference>
<gene>
    <name evidence="12" type="ORF">SAMN04488094_1157</name>
</gene>
<evidence type="ECO:0000256" key="5">
    <source>
        <dbReference type="ARBA" id="ARBA00022801"/>
    </source>
</evidence>
<accession>A0A1I1PGS3</accession>
<dbReference type="InterPro" id="IPR038063">
    <property type="entry name" value="Transpep_catalytic_dom"/>
</dbReference>
<proteinExistence type="inferred from homology"/>
<evidence type="ECO:0000313" key="13">
    <source>
        <dbReference type="Proteomes" id="UP000198728"/>
    </source>
</evidence>
<dbReference type="InterPro" id="IPR005490">
    <property type="entry name" value="LD_TPept_cat_dom"/>
</dbReference>
<evidence type="ECO:0000256" key="2">
    <source>
        <dbReference type="ARBA" id="ARBA00005992"/>
    </source>
</evidence>
<evidence type="ECO:0000313" key="12">
    <source>
        <dbReference type="EMBL" id="SFD08997.1"/>
    </source>
</evidence>